<dbReference type="InterPro" id="IPR010610">
    <property type="entry name" value="EryCIII-like_C"/>
</dbReference>
<dbReference type="EMBL" id="JAPNTZ010000011">
    <property type="protein sequence ID" value="MCY1142232.1"/>
    <property type="molecule type" value="Genomic_DNA"/>
</dbReference>
<dbReference type="InterPro" id="IPR004276">
    <property type="entry name" value="GlycoTrans_28_N"/>
</dbReference>
<dbReference type="SUPFAM" id="SSF53756">
    <property type="entry name" value="UDP-Glycosyltransferase/glycogen phosphorylase"/>
    <property type="match status" value="1"/>
</dbReference>
<reference evidence="3" key="1">
    <citation type="submission" date="2022-11" db="EMBL/GenBank/DDBJ databases">
        <authorList>
            <person name="Somphong A."/>
            <person name="Phongsopitanun W."/>
        </authorList>
    </citation>
    <scope>NUCLEOTIDE SEQUENCE</scope>
    <source>
        <strain evidence="3">Pm04-4</strain>
    </source>
</reference>
<dbReference type="PANTHER" id="PTHR48050">
    <property type="entry name" value="STEROL 3-BETA-GLUCOSYLTRANSFERASE"/>
    <property type="match status" value="1"/>
</dbReference>
<protein>
    <submittedName>
        <fullName evidence="3">Glycosyltransferase</fullName>
    </submittedName>
</protein>
<feature type="domain" description="Erythromycin biosynthesis protein CIII-like C-terminal" evidence="2">
    <location>
        <begin position="287"/>
        <end position="386"/>
    </location>
</feature>
<dbReference type="InterPro" id="IPR002213">
    <property type="entry name" value="UDP_glucos_trans"/>
</dbReference>
<proteinExistence type="predicted"/>
<evidence type="ECO:0000313" key="4">
    <source>
        <dbReference type="Proteomes" id="UP001151002"/>
    </source>
</evidence>
<gene>
    <name evidence="3" type="ORF">OWR29_29910</name>
</gene>
<dbReference type="CDD" id="cd03784">
    <property type="entry name" value="GT1_Gtf-like"/>
    <property type="match status" value="1"/>
</dbReference>
<dbReference type="Pfam" id="PF03033">
    <property type="entry name" value="Glyco_transf_28"/>
    <property type="match status" value="1"/>
</dbReference>
<feature type="domain" description="Glycosyltransferase family 28 N-terminal" evidence="1">
    <location>
        <begin position="3"/>
        <end position="60"/>
    </location>
</feature>
<evidence type="ECO:0000259" key="1">
    <source>
        <dbReference type="Pfam" id="PF03033"/>
    </source>
</evidence>
<dbReference type="InterPro" id="IPR050426">
    <property type="entry name" value="Glycosyltransferase_28"/>
</dbReference>
<accession>A0ABT4B6V4</accession>
<dbReference type="Pfam" id="PF06722">
    <property type="entry name" value="EryCIII-like_C"/>
    <property type="match status" value="1"/>
</dbReference>
<evidence type="ECO:0000313" key="3">
    <source>
        <dbReference type="EMBL" id="MCY1142232.1"/>
    </source>
</evidence>
<dbReference type="RefSeq" id="WP_267566658.1">
    <property type="nucleotide sequence ID" value="NZ_JAPNTZ010000011.1"/>
</dbReference>
<keyword evidence="4" id="KW-1185">Reference proteome</keyword>
<evidence type="ECO:0000259" key="2">
    <source>
        <dbReference type="Pfam" id="PF06722"/>
    </source>
</evidence>
<dbReference type="PANTHER" id="PTHR48050:SF13">
    <property type="entry name" value="STEROL 3-BETA-GLUCOSYLTRANSFERASE UGT80A2"/>
    <property type="match status" value="1"/>
</dbReference>
<dbReference type="Gene3D" id="3.40.50.2000">
    <property type="entry name" value="Glycogen Phosphorylase B"/>
    <property type="match status" value="2"/>
</dbReference>
<name>A0ABT4B6V4_9ACTN</name>
<comment type="caution">
    <text evidence="3">The sequence shown here is derived from an EMBL/GenBank/DDBJ whole genome shotgun (WGS) entry which is preliminary data.</text>
</comment>
<organism evidence="3 4">
    <name type="scientific">Paractinoplanes pyxinae</name>
    <dbReference type="NCBI Taxonomy" id="2997416"/>
    <lineage>
        <taxon>Bacteria</taxon>
        <taxon>Bacillati</taxon>
        <taxon>Actinomycetota</taxon>
        <taxon>Actinomycetes</taxon>
        <taxon>Micromonosporales</taxon>
        <taxon>Micromonosporaceae</taxon>
        <taxon>Paractinoplanes</taxon>
    </lineage>
</organism>
<sequence>MRIVTLAVGSRGDVVPYVGLGVRLREAGHQVVVATHGLFEELVVGHGLGYAALPLDTREELLDKAGSLGGILAVNQSVGAQALPLGRAMVAAARGADVLLLTPAGWIGGHVTEGLGLPSMGVYLQPMTPTRLFPPATVTTRSLGGWGNRAAARAVLEVGQLPYRAGVRALRAELGLPPIGHRQWLRSLDASGWPICYGYSPHVVPQPEDWPSSCATVGYWWAAPEPDFTPPPELTAFLDAGPPPVYVGFGSMPARDSRAVSSLVRQAARDSGVRVVLSAGWARLDASGDDVLTISEVPHEWLFPRMAAVVHHAGAGTTAAGLRAGVPAVPVPVMVDQPFWAQRLVRLGVAPAAVPFRRLTAPRLAAAIRTAVAEPSYRQRAREVSAILSDEDGSAGVLQALNSLGRRAGRTS</sequence>
<dbReference type="Proteomes" id="UP001151002">
    <property type="component" value="Unassembled WGS sequence"/>
</dbReference>